<organism evidence="2 3">
    <name type="scientific">Plasmodium gonderi</name>
    <dbReference type="NCBI Taxonomy" id="77519"/>
    <lineage>
        <taxon>Eukaryota</taxon>
        <taxon>Sar</taxon>
        <taxon>Alveolata</taxon>
        <taxon>Apicomplexa</taxon>
        <taxon>Aconoidasida</taxon>
        <taxon>Haemosporida</taxon>
        <taxon>Plasmodiidae</taxon>
        <taxon>Plasmodium</taxon>
        <taxon>Plasmodium (Plasmodium)</taxon>
    </lineage>
</organism>
<protein>
    <submittedName>
        <fullName evidence="2">Uncharacterized protein</fullName>
    </submittedName>
</protein>
<accession>A0A1Y1JQJ7</accession>
<sequence length="187" mass="22215">MYRIFHVSLLIISYLLSNIKCFTTNIYDRNSLHNCSSVLCSHDKLTNIYNNSKFILAELENILYDIRDEKDAHKSEHEQGNALDLEIKFPNSKDYEDLSYLIQDEENGNERNFAEPVPYIIISRIDDDDFEKSILNNTTDRLDNSDIRDLTGEEQMDVAFSRIRDLDEQQKRFTEEKRKFNLKKYLR</sequence>
<evidence type="ECO:0000256" key="1">
    <source>
        <dbReference type="SAM" id="SignalP"/>
    </source>
</evidence>
<comment type="caution">
    <text evidence="2">The sequence shown here is derived from an EMBL/GenBank/DDBJ whole genome shotgun (WGS) entry which is preliminary data.</text>
</comment>
<feature type="signal peptide" evidence="1">
    <location>
        <begin position="1"/>
        <end position="21"/>
    </location>
</feature>
<dbReference type="EMBL" id="BDQF01000015">
    <property type="protein sequence ID" value="GAW83527.1"/>
    <property type="molecule type" value="Genomic_DNA"/>
</dbReference>
<keyword evidence="1" id="KW-0732">Signal</keyword>
<reference evidence="3" key="1">
    <citation type="submission" date="2017-04" db="EMBL/GenBank/DDBJ databases">
        <title>Plasmodium gonderi genome.</title>
        <authorList>
            <person name="Arisue N."/>
            <person name="Honma H."/>
            <person name="Kawai S."/>
            <person name="Tougan T."/>
            <person name="Tanabe K."/>
            <person name="Horii T."/>
        </authorList>
    </citation>
    <scope>NUCLEOTIDE SEQUENCE [LARGE SCALE GENOMIC DNA]</scope>
    <source>
        <strain evidence="3">ATCC 30045</strain>
    </source>
</reference>
<feature type="chain" id="PRO_5012937337" evidence="1">
    <location>
        <begin position="22"/>
        <end position="187"/>
    </location>
</feature>
<name>A0A1Y1JQJ7_PLAGO</name>
<gene>
    <name evidence="2" type="ORF">PGO_143240</name>
</gene>
<keyword evidence="3" id="KW-1185">Reference proteome</keyword>
<dbReference type="Proteomes" id="UP000195521">
    <property type="component" value="Unassembled WGS sequence"/>
</dbReference>
<dbReference type="GeneID" id="39750272"/>
<proteinExistence type="predicted"/>
<dbReference type="RefSeq" id="XP_028546116.1">
    <property type="nucleotide sequence ID" value="XM_028690315.1"/>
</dbReference>
<dbReference type="OMA" id="DQRNSHE"/>
<evidence type="ECO:0000313" key="3">
    <source>
        <dbReference type="Proteomes" id="UP000195521"/>
    </source>
</evidence>
<dbReference type="AlphaFoldDB" id="A0A1Y1JQJ7"/>
<dbReference type="OrthoDB" id="371302at2759"/>
<evidence type="ECO:0000313" key="2">
    <source>
        <dbReference type="EMBL" id="GAW83527.1"/>
    </source>
</evidence>